<keyword evidence="1" id="KW-0472">Membrane</keyword>
<sequence>MEPHEFAAARIRIMWTRQHKQRNTGRLIIPSLCVVFLAYFGFHAYHGEFGINSKYQLEAQTVALQAQLDAIKARRMELERRVRLMHDGTLEKDMLDEQARRALNLSQADEITIMLPASSK</sequence>
<dbReference type="KEGG" id="mlo:mlr0382"/>
<protein>
    <submittedName>
        <fullName evidence="2">Mlr0382 protein</fullName>
    </submittedName>
</protein>
<feature type="transmembrane region" description="Helical" evidence="1">
    <location>
        <begin position="27"/>
        <end position="45"/>
    </location>
</feature>
<reference evidence="2 3" key="1">
    <citation type="journal article" date="2000" name="DNA Res.">
        <title>Complete genome structure of the nitrogen-fixing symbiotic bacterium Mesorhizobium loti.</title>
        <authorList>
            <person name="Kaneko T."/>
            <person name="Nakamura Y."/>
            <person name="Sato S."/>
            <person name="Asamizu E."/>
            <person name="Kato T."/>
            <person name="Sasamoto S."/>
            <person name="Watanabe A."/>
            <person name="Idesawa K."/>
            <person name="Ishikawa A."/>
            <person name="Kawashima K."/>
            <person name="Kimura T."/>
            <person name="Kishida Y."/>
            <person name="Kiyokawa C."/>
            <person name="Kohara M."/>
            <person name="Matsumoto M."/>
            <person name="Matsuno A."/>
            <person name="Mochizuki Y."/>
            <person name="Nakayama S."/>
            <person name="Nakazaki N."/>
            <person name="Shimpo S."/>
            <person name="Sugimoto M."/>
            <person name="Takeuchi C."/>
            <person name="Yamada M."/>
            <person name="Tabata S."/>
        </authorList>
    </citation>
    <scope>NUCLEOTIDE SEQUENCE [LARGE SCALE GENOMIC DNA]</scope>
    <source>
        <strain evidence="3">LMG 29417 / CECT 9101 / MAFF 303099</strain>
    </source>
</reference>
<evidence type="ECO:0000313" key="2">
    <source>
        <dbReference type="EMBL" id="BAB47973.1"/>
    </source>
</evidence>
<organism evidence="2 3">
    <name type="scientific">Mesorhizobium japonicum (strain LMG 29417 / CECT 9101 / MAFF 303099)</name>
    <name type="common">Mesorhizobium loti (strain MAFF 303099)</name>
    <dbReference type="NCBI Taxonomy" id="266835"/>
    <lineage>
        <taxon>Bacteria</taxon>
        <taxon>Pseudomonadati</taxon>
        <taxon>Pseudomonadota</taxon>
        <taxon>Alphaproteobacteria</taxon>
        <taxon>Hyphomicrobiales</taxon>
        <taxon>Phyllobacteriaceae</taxon>
        <taxon>Mesorhizobium</taxon>
    </lineage>
</organism>
<dbReference type="eggNOG" id="COG2919">
    <property type="taxonomic scope" value="Bacteria"/>
</dbReference>
<dbReference type="EMBL" id="BA000012">
    <property type="protein sequence ID" value="BAB47973.1"/>
    <property type="molecule type" value="Genomic_DNA"/>
</dbReference>
<proteinExistence type="predicted"/>
<dbReference type="AlphaFoldDB" id="Q98MZ0"/>
<accession>Q98MZ0</accession>
<name>Q98MZ0_RHILO</name>
<evidence type="ECO:0000256" key="1">
    <source>
        <dbReference type="SAM" id="Phobius"/>
    </source>
</evidence>
<gene>
    <name evidence="2" type="ordered locus">mlr0382</name>
</gene>
<dbReference type="InterPro" id="IPR007060">
    <property type="entry name" value="FtsL/DivIC"/>
</dbReference>
<keyword evidence="1" id="KW-1133">Transmembrane helix</keyword>
<dbReference type="Proteomes" id="UP000000552">
    <property type="component" value="Chromosome"/>
</dbReference>
<keyword evidence="1" id="KW-0812">Transmembrane</keyword>
<dbReference type="HOGENOM" id="CLU_159931_0_0_5"/>
<evidence type="ECO:0000313" key="3">
    <source>
        <dbReference type="Proteomes" id="UP000000552"/>
    </source>
</evidence>
<dbReference type="Pfam" id="PF04977">
    <property type="entry name" value="DivIC"/>
    <property type="match status" value="1"/>
</dbReference>